<keyword evidence="4" id="KW-0812">Transmembrane</keyword>
<proteinExistence type="predicted"/>
<dbReference type="Gene3D" id="2.60.40.1120">
    <property type="entry name" value="Carboxypeptidase-like, regulatory domain"/>
    <property type="match status" value="1"/>
</dbReference>
<dbReference type="InterPro" id="IPR037066">
    <property type="entry name" value="Plug_dom_sf"/>
</dbReference>
<dbReference type="InterPro" id="IPR057601">
    <property type="entry name" value="Oar-like_b-barrel"/>
</dbReference>
<evidence type="ECO:0000256" key="2">
    <source>
        <dbReference type="ARBA" id="ARBA00022448"/>
    </source>
</evidence>
<dbReference type="PANTHER" id="PTHR30069">
    <property type="entry name" value="TONB-DEPENDENT OUTER MEMBRANE RECEPTOR"/>
    <property type="match status" value="1"/>
</dbReference>
<evidence type="ECO:0000313" key="10">
    <source>
        <dbReference type="EMBL" id="TKR33120.1"/>
    </source>
</evidence>
<evidence type="ECO:0000256" key="1">
    <source>
        <dbReference type="ARBA" id="ARBA00004571"/>
    </source>
</evidence>
<dbReference type="Pfam" id="PF07715">
    <property type="entry name" value="Plug"/>
    <property type="match status" value="1"/>
</dbReference>
<name>A0A4U5JTF7_9GAMM</name>
<organism evidence="10 11">
    <name type="scientific">Luteimonas gilva</name>
    <dbReference type="NCBI Taxonomy" id="2572684"/>
    <lineage>
        <taxon>Bacteria</taxon>
        <taxon>Pseudomonadati</taxon>
        <taxon>Pseudomonadota</taxon>
        <taxon>Gammaproteobacteria</taxon>
        <taxon>Lysobacterales</taxon>
        <taxon>Lysobacteraceae</taxon>
        <taxon>Luteimonas</taxon>
    </lineage>
</organism>
<dbReference type="GO" id="GO:0044718">
    <property type="term" value="P:siderophore transmembrane transport"/>
    <property type="evidence" value="ECO:0007669"/>
    <property type="project" value="TreeGrafter"/>
</dbReference>
<dbReference type="Gene3D" id="2.40.170.20">
    <property type="entry name" value="TonB-dependent receptor, beta-barrel domain"/>
    <property type="match status" value="1"/>
</dbReference>
<gene>
    <name evidence="10" type="ORF">FCE95_02060</name>
</gene>
<dbReference type="GO" id="GO:0030246">
    <property type="term" value="F:carbohydrate binding"/>
    <property type="evidence" value="ECO:0007669"/>
    <property type="project" value="InterPro"/>
</dbReference>
<evidence type="ECO:0000256" key="4">
    <source>
        <dbReference type="ARBA" id="ARBA00022692"/>
    </source>
</evidence>
<keyword evidence="7" id="KW-0732">Signal</keyword>
<dbReference type="PANTHER" id="PTHR30069:SF46">
    <property type="entry name" value="OAR PROTEIN"/>
    <property type="match status" value="1"/>
</dbReference>
<dbReference type="GO" id="GO:0009279">
    <property type="term" value="C:cell outer membrane"/>
    <property type="evidence" value="ECO:0007669"/>
    <property type="project" value="UniProtKB-SubCell"/>
</dbReference>
<dbReference type="InterPro" id="IPR012910">
    <property type="entry name" value="Plug_dom"/>
</dbReference>
<feature type="domain" description="TonB-dependent transporter Oar-like beta-barrel" evidence="9">
    <location>
        <begin position="862"/>
        <end position="916"/>
    </location>
</feature>
<dbReference type="SUPFAM" id="SSF56935">
    <property type="entry name" value="Porins"/>
    <property type="match status" value="1"/>
</dbReference>
<dbReference type="OrthoDB" id="9768147at2"/>
<evidence type="ECO:0000256" key="5">
    <source>
        <dbReference type="ARBA" id="ARBA00023136"/>
    </source>
</evidence>
<dbReference type="InterPro" id="IPR036942">
    <property type="entry name" value="Beta-barrel_TonB_sf"/>
</dbReference>
<keyword evidence="2" id="KW-0813">Transport</keyword>
<sequence length="936" mass="103590">MNRKFRKPSRKLLSCALLSCLLIGAPQAFAQNTSASIRGKVAASADIVATNTANGAVRRVKADANGNYALVGLTPGTYRVDAAGASRVISVQVGQAATLNLAAAAPAPAPAGDATNLAAVTVTAQALIETKTSEIATNVSQRQIESLPQSNRNFLNFAALAPGVTVTNTDTSKTISAAGQPANQVNVFIDGASQKNNVLQGGLVGQDSSKGNPFSQEAVQEFRVLTQNFKAEYEQAGTAIVTAITKSGTNEFHGSIYGFFQDKSMVEKDYFERRDNKEKADYERKQYGATLGGPIIKDKLHFFVSYEGNREDANARVTINDPQFSSLNGVFARPFEQDVWFGKLSWIASENDDVDLSITRRRDTEVIGFGGTTAYDARQNRDNKVDDVLLKWKHYGDGWLNEMSIGHGEYEWSPNSANPGIIAQDFQGCCRVGGANLLQKKGQENYTFRNDFTFSDIDWHGNHVIKMGVKYATYKLNLLEQNNANPIYVYNRSRPGGYNSPFQARYSPVGKRAEIDNDQIGLYIQDDWDVTDRLQLNLGLRWDYETDPYNKNYVTPQTHIDVINFLGISHDYISTGNNRKPDKDMIQPRLGFSYDFSKDNDQSWVLFGGAGRYYDRTPLDNAIQEEFHSVFPDYTVWFSPDGSPVDGNPAVVWDPKYLNVNELQALISGPGNFSSEIDLLNNKTKSPYSDQFSLGVRRVMGDWNASLTLSKVKGKDQFTWVWGDRLPNGNFIRPLPHNLGAVLLNTTKDYESTGVFFTLDKPYTDESGWGFGLSYTFMDASKEGGDAYSLDYASPELYPENHVGAHNQLVVNASVKLPWDMRLTGLGTFNDGTPYDVFYTFDYNGGVNGPSNTTGIHLGGGRKAPYKQVDLSLTKDFKFGESQVLQLRLDGFNIFNSNNFDCYEGSYTSPRFGIPGCTLPQSRSARSFQVGARYSF</sequence>
<evidence type="ECO:0000259" key="8">
    <source>
        <dbReference type="Pfam" id="PF07715"/>
    </source>
</evidence>
<evidence type="ECO:0000256" key="6">
    <source>
        <dbReference type="ARBA" id="ARBA00023237"/>
    </source>
</evidence>
<feature type="chain" id="PRO_5020528296" evidence="7">
    <location>
        <begin position="31"/>
        <end position="936"/>
    </location>
</feature>
<dbReference type="RefSeq" id="WP_137265330.1">
    <property type="nucleotide sequence ID" value="NZ_SZUA01000001.1"/>
</dbReference>
<feature type="domain" description="TonB-dependent transporter Oar-like beta-barrel" evidence="9">
    <location>
        <begin position="412"/>
        <end position="782"/>
    </location>
</feature>
<keyword evidence="10" id="KW-0675">Receptor</keyword>
<comment type="subcellular location">
    <subcellularLocation>
        <location evidence="1">Cell outer membrane</location>
        <topology evidence="1">Multi-pass membrane protein</topology>
    </subcellularLocation>
</comment>
<dbReference type="InterPro" id="IPR039426">
    <property type="entry name" value="TonB-dep_rcpt-like"/>
</dbReference>
<feature type="domain" description="TonB-dependent receptor plug" evidence="8">
    <location>
        <begin position="132"/>
        <end position="238"/>
    </location>
</feature>
<dbReference type="SUPFAM" id="SSF49452">
    <property type="entry name" value="Starch-binding domain-like"/>
    <property type="match status" value="1"/>
</dbReference>
<feature type="signal peptide" evidence="7">
    <location>
        <begin position="1"/>
        <end position="30"/>
    </location>
</feature>
<dbReference type="GO" id="GO:0015344">
    <property type="term" value="F:siderophore uptake transmembrane transporter activity"/>
    <property type="evidence" value="ECO:0007669"/>
    <property type="project" value="TreeGrafter"/>
</dbReference>
<comment type="caution">
    <text evidence="10">The sequence shown here is derived from an EMBL/GenBank/DDBJ whole genome shotgun (WGS) entry which is preliminary data.</text>
</comment>
<dbReference type="Pfam" id="PF25183">
    <property type="entry name" value="OMP_b-brl_4"/>
    <property type="match status" value="3"/>
</dbReference>
<accession>A0A4U5JTF7</accession>
<dbReference type="Gene3D" id="2.170.130.10">
    <property type="entry name" value="TonB-dependent receptor, plug domain"/>
    <property type="match status" value="1"/>
</dbReference>
<dbReference type="Proteomes" id="UP000308707">
    <property type="component" value="Unassembled WGS sequence"/>
</dbReference>
<dbReference type="InterPro" id="IPR013784">
    <property type="entry name" value="Carb-bd-like_fold"/>
</dbReference>
<evidence type="ECO:0000313" key="11">
    <source>
        <dbReference type="Proteomes" id="UP000308707"/>
    </source>
</evidence>
<evidence type="ECO:0000256" key="7">
    <source>
        <dbReference type="SAM" id="SignalP"/>
    </source>
</evidence>
<feature type="domain" description="TonB-dependent transporter Oar-like beta-barrel" evidence="9">
    <location>
        <begin position="244"/>
        <end position="332"/>
    </location>
</feature>
<keyword evidence="6" id="KW-0998">Cell outer membrane</keyword>
<evidence type="ECO:0000256" key="3">
    <source>
        <dbReference type="ARBA" id="ARBA00022452"/>
    </source>
</evidence>
<reference evidence="10 11" key="1">
    <citation type="submission" date="2019-04" db="EMBL/GenBank/DDBJ databases">
        <title>Reference strain of H23.</title>
        <authorList>
            <person name="Luo X."/>
        </authorList>
    </citation>
    <scope>NUCLEOTIDE SEQUENCE [LARGE SCALE GENOMIC DNA]</scope>
    <source>
        <strain evidence="10 11">H23</strain>
    </source>
</reference>
<keyword evidence="5" id="KW-0472">Membrane</keyword>
<dbReference type="Pfam" id="PF13620">
    <property type="entry name" value="CarboxypepD_reg"/>
    <property type="match status" value="1"/>
</dbReference>
<dbReference type="AlphaFoldDB" id="A0A4U5JTF7"/>
<keyword evidence="3" id="KW-1134">Transmembrane beta strand</keyword>
<protein>
    <submittedName>
        <fullName evidence="10">TonB-dependent receptor</fullName>
    </submittedName>
</protein>
<keyword evidence="11" id="KW-1185">Reference proteome</keyword>
<evidence type="ECO:0000259" key="9">
    <source>
        <dbReference type="Pfam" id="PF25183"/>
    </source>
</evidence>
<dbReference type="EMBL" id="SZUA01000001">
    <property type="protein sequence ID" value="TKR33120.1"/>
    <property type="molecule type" value="Genomic_DNA"/>
</dbReference>